<dbReference type="Proteomes" id="UP000217918">
    <property type="component" value="Unassembled WGS sequence"/>
</dbReference>
<dbReference type="AlphaFoldDB" id="A0A0C1PVE7"/>
<reference evidence="2" key="4">
    <citation type="submission" date="2022-09" db="EMBL/GenBank/DDBJ databases">
        <title>Genome-inferred correspondence between phylogeny and metabolic traits in the wild Drosophila gut microbiome.</title>
        <authorList>
            <person name="Bueno E."/>
            <person name="Blow F."/>
            <person name="Douglas A.E."/>
        </authorList>
    </citation>
    <scope>NUCLEOTIDE SEQUENCE</scope>
    <source>
        <strain evidence="2">Dm-2019-70</strain>
    </source>
</reference>
<protein>
    <recommendedName>
        <fullName evidence="1">Mor transcription activator domain-containing protein</fullName>
    </recommendedName>
</protein>
<sequence length="97" mass="11302">MTDKLDIGALHNFYHGLSDLVGPEAMMKIYEQYKGTQLSVPVHLYDRDLAAQRVVREFNGHNQQDLARIYGYSEKWVKSVLRQARQDEQLAAKQHRD</sequence>
<reference evidence="4 6" key="2">
    <citation type="submission" date="2018-07" db="EMBL/GenBank/DDBJ databases">
        <authorList>
            <person name="Feyereisen M."/>
        </authorList>
    </citation>
    <scope>NUCLEOTIDE SEQUENCE [LARGE SCALE GENOMIC DNA]</scope>
    <source>
        <strain evidence="4 6">UCCLBBS449</strain>
    </source>
</reference>
<feature type="domain" description="Mor transcription activator" evidence="1">
    <location>
        <begin position="17"/>
        <end position="90"/>
    </location>
</feature>
<dbReference type="RefSeq" id="WP_039105749.1">
    <property type="nucleotide sequence ID" value="NZ_CP015398.1"/>
</dbReference>
<dbReference type="Pfam" id="PF08765">
    <property type="entry name" value="Mor"/>
    <property type="match status" value="1"/>
</dbReference>
<dbReference type="Gene3D" id="1.10.10.60">
    <property type="entry name" value="Homeodomain-like"/>
    <property type="match status" value="1"/>
</dbReference>
<dbReference type="EMBL" id="JAERKF010000023">
    <property type="protein sequence ID" value="MBS1011726.1"/>
    <property type="molecule type" value="Genomic_DNA"/>
</dbReference>
<evidence type="ECO:0000313" key="6">
    <source>
        <dbReference type="Proteomes" id="UP000307074"/>
    </source>
</evidence>
<dbReference type="InterPro" id="IPR009057">
    <property type="entry name" value="Homeodomain-like_sf"/>
</dbReference>
<dbReference type="EMBL" id="NVYO01000001">
    <property type="protein sequence ID" value="PBQ22536.1"/>
    <property type="molecule type" value="Genomic_DNA"/>
</dbReference>
<gene>
    <name evidence="3" type="ORF">CNR29_00300</name>
    <name evidence="2" type="ORF">JK167_13005</name>
    <name evidence="4" type="ORF">UCCLBBS449_0058</name>
</gene>
<evidence type="ECO:0000313" key="2">
    <source>
        <dbReference type="EMBL" id="MBS1011726.1"/>
    </source>
</evidence>
<accession>A0A0C1PVE7</accession>
<evidence type="ECO:0000313" key="7">
    <source>
        <dbReference type="Proteomes" id="UP000676478"/>
    </source>
</evidence>
<dbReference type="Proteomes" id="UP000676478">
    <property type="component" value="Unassembled WGS sequence"/>
</dbReference>
<dbReference type="OrthoDB" id="2200281at2"/>
<evidence type="ECO:0000313" key="5">
    <source>
        <dbReference type="Proteomes" id="UP000217918"/>
    </source>
</evidence>
<proteinExistence type="predicted"/>
<name>A0A0C1PVE7_LEVBR</name>
<evidence type="ECO:0000313" key="3">
    <source>
        <dbReference type="EMBL" id="PBQ22536.1"/>
    </source>
</evidence>
<dbReference type="SUPFAM" id="SSF46689">
    <property type="entry name" value="Homeodomain-like"/>
    <property type="match status" value="1"/>
</dbReference>
<dbReference type="Proteomes" id="UP000307074">
    <property type="component" value="Chromosome"/>
</dbReference>
<evidence type="ECO:0000313" key="4">
    <source>
        <dbReference type="EMBL" id="QCZ52059.1"/>
    </source>
</evidence>
<organism evidence="2 7">
    <name type="scientific">Levilactobacillus brevis</name>
    <name type="common">Lactobacillus brevis</name>
    <dbReference type="NCBI Taxonomy" id="1580"/>
    <lineage>
        <taxon>Bacteria</taxon>
        <taxon>Bacillati</taxon>
        <taxon>Bacillota</taxon>
        <taxon>Bacilli</taxon>
        <taxon>Lactobacillales</taxon>
        <taxon>Lactobacillaceae</taxon>
        <taxon>Levilactobacillus</taxon>
    </lineage>
</organism>
<dbReference type="InterPro" id="IPR014875">
    <property type="entry name" value="Mor_transcription_activator"/>
</dbReference>
<reference evidence="3 5" key="1">
    <citation type="submission" date="2017-09" db="EMBL/GenBank/DDBJ databases">
        <title>Genome sequence of Lactobacillus brevis D7.</title>
        <authorList>
            <person name="Kwon M.-S."/>
            <person name="Lim S.K."/>
            <person name="Choi H.-J."/>
        </authorList>
    </citation>
    <scope>NUCLEOTIDE SEQUENCE [LARGE SCALE GENOMIC DNA]</scope>
    <source>
        <strain evidence="3 5">D7</strain>
    </source>
</reference>
<dbReference type="EMBL" id="CP031198">
    <property type="protein sequence ID" value="QCZ52059.1"/>
    <property type="molecule type" value="Genomic_DNA"/>
</dbReference>
<evidence type="ECO:0000259" key="1">
    <source>
        <dbReference type="Pfam" id="PF08765"/>
    </source>
</evidence>
<reference evidence="2" key="3">
    <citation type="submission" date="2020-12" db="EMBL/GenBank/DDBJ databases">
        <authorList>
            <person name="Mcmullen J.G."/>
        </authorList>
    </citation>
    <scope>NUCLEOTIDE SEQUENCE</scope>
    <source>
        <strain evidence="2">Dm-2019-70</strain>
    </source>
</reference>